<keyword evidence="2" id="KW-1185">Reference proteome</keyword>
<name>A0ACA9S7Z4_9GLOM</name>
<dbReference type="EMBL" id="CAJVQC010093723">
    <property type="protein sequence ID" value="CAG8827386.1"/>
    <property type="molecule type" value="Genomic_DNA"/>
</dbReference>
<accession>A0ACA9S7Z4</accession>
<sequence length="42" mass="4897">DHIVIDKPSSIPVHPSGRYGWKYESELPFWATDKFVGDMEYV</sequence>
<proteinExistence type="predicted"/>
<reference evidence="1" key="1">
    <citation type="submission" date="2021-06" db="EMBL/GenBank/DDBJ databases">
        <authorList>
            <person name="Kallberg Y."/>
            <person name="Tangrot J."/>
            <person name="Rosling A."/>
        </authorList>
    </citation>
    <scope>NUCLEOTIDE SEQUENCE</scope>
    <source>
        <strain evidence="1">MA461A</strain>
    </source>
</reference>
<evidence type="ECO:0000313" key="1">
    <source>
        <dbReference type="EMBL" id="CAG8827386.1"/>
    </source>
</evidence>
<comment type="caution">
    <text evidence="1">The sequence shown here is derived from an EMBL/GenBank/DDBJ whole genome shotgun (WGS) entry which is preliminary data.</text>
</comment>
<gene>
    <name evidence="1" type="ORF">RPERSI_LOCUS26967</name>
</gene>
<evidence type="ECO:0000313" key="2">
    <source>
        <dbReference type="Proteomes" id="UP000789920"/>
    </source>
</evidence>
<organism evidence="1 2">
    <name type="scientific">Racocetra persica</name>
    <dbReference type="NCBI Taxonomy" id="160502"/>
    <lineage>
        <taxon>Eukaryota</taxon>
        <taxon>Fungi</taxon>
        <taxon>Fungi incertae sedis</taxon>
        <taxon>Mucoromycota</taxon>
        <taxon>Glomeromycotina</taxon>
        <taxon>Glomeromycetes</taxon>
        <taxon>Diversisporales</taxon>
        <taxon>Gigasporaceae</taxon>
        <taxon>Racocetra</taxon>
    </lineage>
</organism>
<dbReference type="Proteomes" id="UP000789920">
    <property type="component" value="Unassembled WGS sequence"/>
</dbReference>
<feature type="non-terminal residue" evidence="1">
    <location>
        <position position="1"/>
    </location>
</feature>
<protein>
    <submittedName>
        <fullName evidence="1">10217_t:CDS:1</fullName>
    </submittedName>
</protein>